<sequence>MTNRMGINKKTKARGPDTTRGSECKHPQCIVIHTDKDGGSMCPLRDVLFYKLSIKNAKHVYSLQPSLTDNRNVIISFKSMLTFGCR</sequence>
<dbReference type="AlphaFoldDB" id="A0AAD9Q4M1"/>
<comment type="caution">
    <text evidence="2">The sequence shown here is derived from an EMBL/GenBank/DDBJ whole genome shotgun (WGS) entry which is preliminary data.</text>
</comment>
<feature type="region of interest" description="Disordered" evidence="1">
    <location>
        <begin position="1"/>
        <end position="23"/>
    </location>
</feature>
<organism evidence="2 3">
    <name type="scientific">Acropora cervicornis</name>
    <name type="common">Staghorn coral</name>
    <dbReference type="NCBI Taxonomy" id="6130"/>
    <lineage>
        <taxon>Eukaryota</taxon>
        <taxon>Metazoa</taxon>
        <taxon>Cnidaria</taxon>
        <taxon>Anthozoa</taxon>
        <taxon>Hexacorallia</taxon>
        <taxon>Scleractinia</taxon>
        <taxon>Astrocoeniina</taxon>
        <taxon>Acroporidae</taxon>
        <taxon>Acropora</taxon>
    </lineage>
</organism>
<evidence type="ECO:0000313" key="2">
    <source>
        <dbReference type="EMBL" id="KAK2554633.1"/>
    </source>
</evidence>
<proteinExistence type="predicted"/>
<gene>
    <name evidence="2" type="ORF">P5673_023867</name>
</gene>
<feature type="compositionally biased region" description="Basic and acidic residues" evidence="1">
    <location>
        <begin position="14"/>
        <end position="23"/>
    </location>
</feature>
<reference evidence="2" key="1">
    <citation type="journal article" date="2023" name="G3 (Bethesda)">
        <title>Whole genome assembly and annotation of the endangered Caribbean coral Acropora cervicornis.</title>
        <authorList>
            <person name="Selwyn J.D."/>
            <person name="Vollmer S.V."/>
        </authorList>
    </citation>
    <scope>NUCLEOTIDE SEQUENCE</scope>
    <source>
        <strain evidence="2">K2</strain>
    </source>
</reference>
<dbReference type="EMBL" id="JARQWQ010000068">
    <property type="protein sequence ID" value="KAK2554633.1"/>
    <property type="molecule type" value="Genomic_DNA"/>
</dbReference>
<evidence type="ECO:0000313" key="3">
    <source>
        <dbReference type="Proteomes" id="UP001249851"/>
    </source>
</evidence>
<dbReference type="Proteomes" id="UP001249851">
    <property type="component" value="Unassembled WGS sequence"/>
</dbReference>
<reference evidence="2" key="2">
    <citation type="journal article" date="2023" name="Science">
        <title>Genomic signatures of disease resistance in endangered staghorn corals.</title>
        <authorList>
            <person name="Vollmer S.V."/>
            <person name="Selwyn J.D."/>
            <person name="Despard B.A."/>
            <person name="Roesel C.L."/>
        </authorList>
    </citation>
    <scope>NUCLEOTIDE SEQUENCE</scope>
    <source>
        <strain evidence="2">K2</strain>
    </source>
</reference>
<name>A0AAD9Q4M1_ACRCE</name>
<evidence type="ECO:0000256" key="1">
    <source>
        <dbReference type="SAM" id="MobiDB-lite"/>
    </source>
</evidence>
<accession>A0AAD9Q4M1</accession>
<protein>
    <submittedName>
        <fullName evidence="2">Uncharacterized protein</fullName>
    </submittedName>
</protein>
<keyword evidence="3" id="KW-1185">Reference proteome</keyword>